<evidence type="ECO:0000256" key="3">
    <source>
        <dbReference type="ARBA" id="ARBA00023015"/>
    </source>
</evidence>
<dbReference type="GO" id="GO:0005667">
    <property type="term" value="C:transcription regulator complex"/>
    <property type="evidence" value="ECO:0007669"/>
    <property type="project" value="TreeGrafter"/>
</dbReference>
<keyword evidence="3" id="KW-0805">Transcription regulation</keyword>
<accession>A0A8J5FXU6</accession>
<sequence length="862" mass="97285">MYLQNLTQRSSSFLNKPGVSILLLEILNYRLLPLYRYYGKSKALMNDVTKIISTIKGKCGEHRHFRLAENLCMNLILSIRDFFVVKKELKGPTDFTETINRITIISLAITIKTRGVAEVEHMLYLQPLLEQIMATSQHTWSQKTMRYFPTLIRDFLIGRIDKRGQAIQAWQQVRILSSRILHWCMDTFGCLYGGIYQYEQLLGCRLALIHKYYIFFFDIYFGNLFCQAERTVLNQCTQLLSPSADPTYVMIYLSHSFPQHRQYLCAGAWMLMNGLPGRINSTSLGRVLRELSPEEVTSNIYKMVDVLLHQIQIELQHGLPAQDLLSKAISNFSFFIWSLELLPLDIIVLALIDRDDDPYALSIVISLLDKPELQQRIRMYCTSRSPEHWAHNQLSKRVELQKALGNHLSWKDRYPTFFDDIAARLIPIIPLVVYRLIENDATDIADRVLNSYTQLMAFHPLRFSFVRDTLAYFYGHLPNKLILRILKVLDLTKIPFSESFPQYMASPNSSVCPPQEYFANLLLGLVNNVIPSLNSKSKSDSSGDSSGNFGRATLNRTQATSISSSDGQKAFYENQDPGTYTQLVLETAAIEILSLPASASQVVASLVQIIVHIQPTLIQSGSGISHGQTSGLPTSPSAGSTESMNTSRSTFSTSWVNDNSFVSKSGYSCQQLSCLMIQACGLLLAQLPPEFHLQLYSEAACIIKDCWWLVDGKRSLDELESAVGYALLDSTWASQDNTSTAIGNIVSLLHAFFSNLPHEWLESTHTIIKHLRPVSSVAMVRIAFRIMSPLLPRLAFARPLFMKAPCCDVQNHSKPKVEILTLCGKAMGLLRPDVQHLLSHLKIDQTSSIYAATHPKLTQNSA</sequence>
<dbReference type="InterPro" id="IPR021629">
    <property type="entry name" value="Mediator_Med23"/>
</dbReference>
<dbReference type="PANTHER" id="PTHR12691:SF10">
    <property type="entry name" value="MEDIATOR OF RNA POLYMERASE II TRANSCRIPTION SUBUNIT 23"/>
    <property type="match status" value="1"/>
</dbReference>
<evidence type="ECO:0000256" key="2">
    <source>
        <dbReference type="ARBA" id="ARBA00010222"/>
    </source>
</evidence>
<evidence type="ECO:0008006" key="9">
    <source>
        <dbReference type="Google" id="ProtNLM"/>
    </source>
</evidence>
<dbReference type="Proteomes" id="UP000734854">
    <property type="component" value="Unassembled WGS sequence"/>
</dbReference>
<evidence type="ECO:0000256" key="4">
    <source>
        <dbReference type="ARBA" id="ARBA00023163"/>
    </source>
</evidence>
<comment type="similarity">
    <text evidence="2">Belongs to the Mediator complex subunit 23 family.</text>
</comment>
<proteinExistence type="inferred from homology"/>
<keyword evidence="8" id="KW-1185">Reference proteome</keyword>
<name>A0A8J5FXU6_ZINOF</name>
<gene>
    <name evidence="7" type="ORF">ZIOFF_045021</name>
</gene>
<reference evidence="7 8" key="1">
    <citation type="submission" date="2020-08" db="EMBL/GenBank/DDBJ databases">
        <title>Plant Genome Project.</title>
        <authorList>
            <person name="Zhang R.-G."/>
        </authorList>
    </citation>
    <scope>NUCLEOTIDE SEQUENCE [LARGE SCALE GENOMIC DNA]</scope>
    <source>
        <tissue evidence="7">Rhizome</tissue>
    </source>
</reference>
<feature type="region of interest" description="Disordered" evidence="6">
    <location>
        <begin position="622"/>
        <end position="646"/>
    </location>
</feature>
<evidence type="ECO:0000256" key="5">
    <source>
        <dbReference type="ARBA" id="ARBA00023242"/>
    </source>
</evidence>
<protein>
    <recommendedName>
        <fullName evidence="9">Mediator of RNA polymerase II transcription subunit 23</fullName>
    </recommendedName>
</protein>
<evidence type="ECO:0000313" key="7">
    <source>
        <dbReference type="EMBL" id="KAG6497133.1"/>
    </source>
</evidence>
<dbReference type="EMBL" id="JACMSC010000012">
    <property type="protein sequence ID" value="KAG6497133.1"/>
    <property type="molecule type" value="Genomic_DNA"/>
</dbReference>
<dbReference type="GO" id="GO:0006357">
    <property type="term" value="P:regulation of transcription by RNA polymerase II"/>
    <property type="evidence" value="ECO:0007669"/>
    <property type="project" value="TreeGrafter"/>
</dbReference>
<evidence type="ECO:0000256" key="1">
    <source>
        <dbReference type="ARBA" id="ARBA00004123"/>
    </source>
</evidence>
<evidence type="ECO:0000256" key="6">
    <source>
        <dbReference type="SAM" id="MobiDB-lite"/>
    </source>
</evidence>
<evidence type="ECO:0000313" key="8">
    <source>
        <dbReference type="Proteomes" id="UP000734854"/>
    </source>
</evidence>
<dbReference type="GO" id="GO:0010628">
    <property type="term" value="P:positive regulation of gene expression"/>
    <property type="evidence" value="ECO:0007669"/>
    <property type="project" value="TreeGrafter"/>
</dbReference>
<dbReference type="PANTHER" id="PTHR12691">
    <property type="entry name" value="MEDIATOR OF RNA POLYMERASE II TRANSCRIPTION SUBUNIT 23"/>
    <property type="match status" value="1"/>
</dbReference>
<dbReference type="Pfam" id="PF11573">
    <property type="entry name" value="Med23"/>
    <property type="match status" value="2"/>
</dbReference>
<comment type="caution">
    <text evidence="7">The sequence shown here is derived from an EMBL/GenBank/DDBJ whole genome shotgun (WGS) entry which is preliminary data.</text>
</comment>
<comment type="subcellular location">
    <subcellularLocation>
        <location evidence="1">Nucleus</location>
    </subcellularLocation>
</comment>
<keyword evidence="5" id="KW-0539">Nucleus</keyword>
<organism evidence="7 8">
    <name type="scientific">Zingiber officinale</name>
    <name type="common">Ginger</name>
    <name type="synonym">Amomum zingiber</name>
    <dbReference type="NCBI Taxonomy" id="94328"/>
    <lineage>
        <taxon>Eukaryota</taxon>
        <taxon>Viridiplantae</taxon>
        <taxon>Streptophyta</taxon>
        <taxon>Embryophyta</taxon>
        <taxon>Tracheophyta</taxon>
        <taxon>Spermatophyta</taxon>
        <taxon>Magnoliopsida</taxon>
        <taxon>Liliopsida</taxon>
        <taxon>Zingiberales</taxon>
        <taxon>Zingiberaceae</taxon>
        <taxon>Zingiber</taxon>
    </lineage>
</organism>
<dbReference type="GO" id="GO:0016592">
    <property type="term" value="C:mediator complex"/>
    <property type="evidence" value="ECO:0007669"/>
    <property type="project" value="TreeGrafter"/>
</dbReference>
<keyword evidence="4" id="KW-0804">Transcription</keyword>
<dbReference type="AlphaFoldDB" id="A0A8J5FXU6"/>